<evidence type="ECO:0000256" key="1">
    <source>
        <dbReference type="ARBA" id="ARBA00023054"/>
    </source>
</evidence>
<dbReference type="Proteomes" id="UP000230423">
    <property type="component" value="Unassembled WGS sequence"/>
</dbReference>
<dbReference type="GO" id="GO:0005634">
    <property type="term" value="C:nucleus"/>
    <property type="evidence" value="ECO:0007669"/>
    <property type="project" value="TreeGrafter"/>
</dbReference>
<dbReference type="PANTHER" id="PTHR15885">
    <property type="entry name" value="COILED-COIL DOMAIN-CONTAINING PROTEIN 174"/>
    <property type="match status" value="1"/>
</dbReference>
<reference evidence="4 5" key="1">
    <citation type="submission" date="2015-09" db="EMBL/GenBank/DDBJ databases">
        <title>Draft genome of the parasitic nematode Teladorsagia circumcincta isolate WARC Sus (inbred).</title>
        <authorList>
            <person name="Mitreva M."/>
        </authorList>
    </citation>
    <scope>NUCLEOTIDE SEQUENCE [LARGE SCALE GENOMIC DNA]</scope>
    <source>
        <strain evidence="4 5">S</strain>
    </source>
</reference>
<dbReference type="EMBL" id="KZ345003">
    <property type="protein sequence ID" value="PIO77316.1"/>
    <property type="molecule type" value="Genomic_DNA"/>
</dbReference>
<keyword evidence="1 2" id="KW-0175">Coiled coil</keyword>
<evidence type="ECO:0000313" key="5">
    <source>
        <dbReference type="Proteomes" id="UP000230423"/>
    </source>
</evidence>
<gene>
    <name evidence="4" type="ORF">TELCIR_00590</name>
</gene>
<dbReference type="InterPro" id="IPR025066">
    <property type="entry name" value="CCDC174-like"/>
</dbReference>
<evidence type="ECO:0000256" key="2">
    <source>
        <dbReference type="SAM" id="Coils"/>
    </source>
</evidence>
<evidence type="ECO:0000256" key="3">
    <source>
        <dbReference type="SAM" id="MobiDB-lite"/>
    </source>
</evidence>
<dbReference type="Pfam" id="PF13300">
    <property type="entry name" value="DUF4078"/>
    <property type="match status" value="1"/>
</dbReference>
<dbReference type="PANTHER" id="PTHR15885:SF1">
    <property type="entry name" value="COILED-COIL DOMAIN-CONTAINING PROTEIN 174"/>
    <property type="match status" value="1"/>
</dbReference>
<proteinExistence type="predicted"/>
<evidence type="ECO:0000313" key="4">
    <source>
        <dbReference type="EMBL" id="PIO77316.1"/>
    </source>
</evidence>
<feature type="coiled-coil region" evidence="2">
    <location>
        <begin position="125"/>
        <end position="153"/>
    </location>
</feature>
<feature type="region of interest" description="Disordered" evidence="3">
    <location>
        <begin position="59"/>
        <end position="81"/>
    </location>
</feature>
<dbReference type="OrthoDB" id="5211809at2759"/>
<name>A0A2G9V4I9_TELCI</name>
<dbReference type="AlphaFoldDB" id="A0A2G9V4I9"/>
<protein>
    <submittedName>
        <fullName evidence="4">Uncharacterized protein</fullName>
    </submittedName>
</protein>
<sequence>MLPYESLCSCSLYSNFFFFQEKSDLYDKLSEGGVSLQTSDGLDVGFLVDFNAKVKERQESKLAEANHPEPLPSTSTLPMEPVPLIEHYAPDEERRVYGASHMKFSSDEEKRRAEIKSLYDMTAETEKMRAKNKAEAEQKARARREKINALRRRKGLPGLNFIHN</sequence>
<accession>A0A2G9V4I9</accession>
<keyword evidence="5" id="KW-1185">Reference proteome</keyword>
<organism evidence="4 5">
    <name type="scientific">Teladorsagia circumcincta</name>
    <name type="common">Brown stomach worm</name>
    <name type="synonym">Ostertagia circumcincta</name>
    <dbReference type="NCBI Taxonomy" id="45464"/>
    <lineage>
        <taxon>Eukaryota</taxon>
        <taxon>Metazoa</taxon>
        <taxon>Ecdysozoa</taxon>
        <taxon>Nematoda</taxon>
        <taxon>Chromadorea</taxon>
        <taxon>Rhabditida</taxon>
        <taxon>Rhabditina</taxon>
        <taxon>Rhabditomorpha</taxon>
        <taxon>Strongyloidea</taxon>
        <taxon>Trichostrongylidae</taxon>
        <taxon>Teladorsagia</taxon>
    </lineage>
</organism>